<gene>
    <name evidence="3" type="ORF">N656DRAFT_776181</name>
</gene>
<keyword evidence="4" id="KW-1185">Reference proteome</keyword>
<dbReference type="GO" id="GO:0042134">
    <property type="term" value="F:rRNA primary transcript binding"/>
    <property type="evidence" value="ECO:0007669"/>
    <property type="project" value="InterPro"/>
</dbReference>
<sequence>MAPSKKSRASAGASLSLKTSNKLKRQQLYVAHKKTTGKARHEERHRRRKEEAKDPELRRKRLESNQPASLDKKRIWDDVDDDSLGAVVDVVQLKRRRLAAEEAAAAAEADGVTEGAMERDDDVDSMLGSDEEEDDEERMEKLQRQRAQRNPSIAPSTTSTNLDLTPDALAAQFKHLFSDEPPSMPKVLVTTSLNATIHREAQEIAAVLPNATYIRRSAHRYGHKYSVREIAKFAKNRGYTALLVVHEDQKRPSQLSVCHLNGEDAAPGPTLTYTIRNYQPGKVIPGHGNATNHYPELLLNGFKTPLGLLTAKSMHTLFPSKPELSGRQVVTLHNQRDYIFFRRHRYIFREARPTEKNVVGADGKEMEGVKGIRAGLQEIGPRMTLKLRRVDKGIGRAGSEGEDALKWEWKAKMEKKRTRFNL</sequence>
<dbReference type="Proteomes" id="UP001302812">
    <property type="component" value="Unassembled WGS sequence"/>
</dbReference>
<dbReference type="FunFam" id="3.40.50.10480:FF:000005">
    <property type="entry name" value="Similar to RNA processing factor 1"/>
    <property type="match status" value="1"/>
</dbReference>
<name>A0AAN6TIK0_9PEZI</name>
<dbReference type="RefSeq" id="XP_064672678.1">
    <property type="nucleotide sequence ID" value="XM_064814584.1"/>
</dbReference>
<feature type="compositionally biased region" description="Polar residues" evidence="1">
    <location>
        <begin position="148"/>
        <end position="163"/>
    </location>
</feature>
<dbReference type="SMART" id="SM00879">
    <property type="entry name" value="Brix"/>
    <property type="match status" value="1"/>
</dbReference>
<feature type="domain" description="Brix" evidence="2">
    <location>
        <begin position="183"/>
        <end position="396"/>
    </location>
</feature>
<dbReference type="EMBL" id="MU853335">
    <property type="protein sequence ID" value="KAK4115108.1"/>
    <property type="molecule type" value="Genomic_DNA"/>
</dbReference>
<dbReference type="InterPro" id="IPR007109">
    <property type="entry name" value="Brix"/>
</dbReference>
<proteinExistence type="predicted"/>
<feature type="region of interest" description="Disordered" evidence="1">
    <location>
        <begin position="1"/>
        <end position="71"/>
    </location>
</feature>
<dbReference type="GO" id="GO:0005730">
    <property type="term" value="C:nucleolus"/>
    <property type="evidence" value="ECO:0007669"/>
    <property type="project" value="TreeGrafter"/>
</dbReference>
<dbReference type="GO" id="GO:0000460">
    <property type="term" value="P:maturation of 5.8S rRNA"/>
    <property type="evidence" value="ECO:0007669"/>
    <property type="project" value="TreeGrafter"/>
</dbReference>
<organism evidence="3 4">
    <name type="scientific">Canariomyces notabilis</name>
    <dbReference type="NCBI Taxonomy" id="2074819"/>
    <lineage>
        <taxon>Eukaryota</taxon>
        <taxon>Fungi</taxon>
        <taxon>Dikarya</taxon>
        <taxon>Ascomycota</taxon>
        <taxon>Pezizomycotina</taxon>
        <taxon>Sordariomycetes</taxon>
        <taxon>Sordariomycetidae</taxon>
        <taxon>Sordariales</taxon>
        <taxon>Chaetomiaceae</taxon>
        <taxon>Canariomyces</taxon>
    </lineage>
</organism>
<accession>A0AAN6TIK0</accession>
<evidence type="ECO:0000259" key="2">
    <source>
        <dbReference type="PROSITE" id="PS50833"/>
    </source>
</evidence>
<reference evidence="3" key="1">
    <citation type="journal article" date="2023" name="Mol. Phylogenet. Evol.">
        <title>Genome-scale phylogeny and comparative genomics of the fungal order Sordariales.</title>
        <authorList>
            <person name="Hensen N."/>
            <person name="Bonometti L."/>
            <person name="Westerberg I."/>
            <person name="Brannstrom I.O."/>
            <person name="Guillou S."/>
            <person name="Cros-Aarteil S."/>
            <person name="Calhoun S."/>
            <person name="Haridas S."/>
            <person name="Kuo A."/>
            <person name="Mondo S."/>
            <person name="Pangilinan J."/>
            <person name="Riley R."/>
            <person name="LaButti K."/>
            <person name="Andreopoulos B."/>
            <person name="Lipzen A."/>
            <person name="Chen C."/>
            <person name="Yan M."/>
            <person name="Daum C."/>
            <person name="Ng V."/>
            <person name="Clum A."/>
            <person name="Steindorff A."/>
            <person name="Ohm R.A."/>
            <person name="Martin F."/>
            <person name="Silar P."/>
            <person name="Natvig D.O."/>
            <person name="Lalanne C."/>
            <person name="Gautier V."/>
            <person name="Ament-Velasquez S.L."/>
            <person name="Kruys A."/>
            <person name="Hutchinson M.I."/>
            <person name="Powell A.J."/>
            <person name="Barry K."/>
            <person name="Miller A.N."/>
            <person name="Grigoriev I.V."/>
            <person name="Debuchy R."/>
            <person name="Gladieux P."/>
            <person name="Hiltunen Thoren M."/>
            <person name="Johannesson H."/>
        </authorList>
    </citation>
    <scope>NUCLEOTIDE SEQUENCE</scope>
    <source>
        <strain evidence="3">CBS 508.74</strain>
    </source>
</reference>
<dbReference type="AlphaFoldDB" id="A0AAN6TIK0"/>
<dbReference type="PANTHER" id="PTHR22734">
    <property type="entry name" value="U3 SMALL NUCLEOLAR RIBONUCLEOPROTEIN PROTEIN IMP4"/>
    <property type="match status" value="1"/>
</dbReference>
<dbReference type="GO" id="GO:0030687">
    <property type="term" value="C:preribosome, large subunit precursor"/>
    <property type="evidence" value="ECO:0007669"/>
    <property type="project" value="TreeGrafter"/>
</dbReference>
<dbReference type="GO" id="GO:0000470">
    <property type="term" value="P:maturation of LSU-rRNA"/>
    <property type="evidence" value="ECO:0007669"/>
    <property type="project" value="TreeGrafter"/>
</dbReference>
<protein>
    <submittedName>
        <fullName evidence="3">Brix-domain-containing protein</fullName>
    </submittedName>
</protein>
<dbReference type="PROSITE" id="PS50833">
    <property type="entry name" value="BRIX"/>
    <property type="match status" value="1"/>
</dbReference>
<reference evidence="3" key="2">
    <citation type="submission" date="2023-05" db="EMBL/GenBank/DDBJ databases">
        <authorList>
            <consortium name="Lawrence Berkeley National Laboratory"/>
            <person name="Steindorff A."/>
            <person name="Hensen N."/>
            <person name="Bonometti L."/>
            <person name="Westerberg I."/>
            <person name="Brannstrom I.O."/>
            <person name="Guillou S."/>
            <person name="Cros-Aarteil S."/>
            <person name="Calhoun S."/>
            <person name="Haridas S."/>
            <person name="Kuo A."/>
            <person name="Mondo S."/>
            <person name="Pangilinan J."/>
            <person name="Riley R."/>
            <person name="Labutti K."/>
            <person name="Andreopoulos B."/>
            <person name="Lipzen A."/>
            <person name="Chen C."/>
            <person name="Yanf M."/>
            <person name="Daum C."/>
            <person name="Ng V."/>
            <person name="Clum A."/>
            <person name="Ohm R."/>
            <person name="Martin F."/>
            <person name="Silar P."/>
            <person name="Natvig D."/>
            <person name="Lalanne C."/>
            <person name="Gautier V."/>
            <person name="Ament-Velasquez S.L."/>
            <person name="Kruys A."/>
            <person name="Hutchinson M.I."/>
            <person name="Powell A.J."/>
            <person name="Barry K."/>
            <person name="Miller A.N."/>
            <person name="Grigoriev I.V."/>
            <person name="Debuchy R."/>
            <person name="Gladieux P."/>
            <person name="Thoren M.H."/>
            <person name="Johannesson H."/>
        </authorList>
    </citation>
    <scope>NUCLEOTIDE SEQUENCE</scope>
    <source>
        <strain evidence="3">CBS 508.74</strain>
    </source>
</reference>
<evidence type="ECO:0000256" key="1">
    <source>
        <dbReference type="SAM" id="MobiDB-lite"/>
    </source>
</evidence>
<dbReference type="SUPFAM" id="SSF52954">
    <property type="entry name" value="Class II aaRS ABD-related"/>
    <property type="match status" value="1"/>
</dbReference>
<comment type="caution">
    <text evidence="3">The sequence shown here is derived from an EMBL/GenBank/DDBJ whole genome shotgun (WGS) entry which is preliminary data.</text>
</comment>
<feature type="region of interest" description="Disordered" evidence="1">
    <location>
        <begin position="105"/>
        <end position="164"/>
    </location>
</feature>
<dbReference type="PANTHER" id="PTHR22734:SF3">
    <property type="entry name" value="RIBOSOME PRODUCTION FACTOR 1"/>
    <property type="match status" value="1"/>
</dbReference>
<feature type="compositionally biased region" description="Basic residues" evidence="1">
    <location>
        <begin position="21"/>
        <end position="48"/>
    </location>
</feature>
<dbReference type="Gene3D" id="3.40.50.10480">
    <property type="entry name" value="Probable brix-domain ribosomal biogenesis protein"/>
    <property type="match status" value="1"/>
</dbReference>
<dbReference type="Pfam" id="PF04427">
    <property type="entry name" value="Brix"/>
    <property type="match status" value="1"/>
</dbReference>
<evidence type="ECO:0000313" key="4">
    <source>
        <dbReference type="Proteomes" id="UP001302812"/>
    </source>
</evidence>
<feature type="compositionally biased region" description="Acidic residues" evidence="1">
    <location>
        <begin position="119"/>
        <end position="137"/>
    </location>
</feature>
<dbReference type="InterPro" id="IPR044281">
    <property type="entry name" value="IMP4/RPF1"/>
</dbReference>
<dbReference type="GeneID" id="89938709"/>
<evidence type="ECO:0000313" key="3">
    <source>
        <dbReference type="EMBL" id="KAK4115108.1"/>
    </source>
</evidence>